<evidence type="ECO:0000313" key="1">
    <source>
        <dbReference type="EMBL" id="CAK7922742.1"/>
    </source>
</evidence>
<dbReference type="EMBL" id="CAKLBY020000066">
    <property type="protein sequence ID" value="CAK7922742.1"/>
    <property type="molecule type" value="Genomic_DNA"/>
</dbReference>
<comment type="caution">
    <text evidence="1">The sequence shown here is derived from an EMBL/GenBank/DDBJ whole genome shotgun (WGS) entry which is preliminary data.</text>
</comment>
<sequence>MVAEEANKQVTSVRCSFCAFFGRTKVKAGHEHTGEKRQRSSPNDTNLHRHFKFASNLLTFRVSVPILSAIISDLFFRLDEVLADFDDDGDEEDGGAAATIAKYVAAKAKQKMLALKLFVKDKANVDDYLVTIKVTMLYELIMDHVLVGMSFRQVASAMQHTKERCGLSKLGG</sequence>
<organism evidence="1 2">
    <name type="scientific">Peronospora matthiolae</name>
    <dbReference type="NCBI Taxonomy" id="2874970"/>
    <lineage>
        <taxon>Eukaryota</taxon>
        <taxon>Sar</taxon>
        <taxon>Stramenopiles</taxon>
        <taxon>Oomycota</taxon>
        <taxon>Peronosporomycetes</taxon>
        <taxon>Peronosporales</taxon>
        <taxon>Peronosporaceae</taxon>
        <taxon>Peronospora</taxon>
    </lineage>
</organism>
<proteinExistence type="predicted"/>
<dbReference type="AlphaFoldDB" id="A0AAV1TLT7"/>
<dbReference type="Proteomes" id="UP001162060">
    <property type="component" value="Unassembled WGS sequence"/>
</dbReference>
<reference evidence="1" key="1">
    <citation type="submission" date="2024-01" db="EMBL/GenBank/DDBJ databases">
        <authorList>
            <person name="Webb A."/>
        </authorList>
    </citation>
    <scope>NUCLEOTIDE SEQUENCE</scope>
    <source>
        <strain evidence="1">Pm1</strain>
    </source>
</reference>
<gene>
    <name evidence="1" type="ORF">PM001_LOCUS7913</name>
</gene>
<evidence type="ECO:0000313" key="2">
    <source>
        <dbReference type="Proteomes" id="UP001162060"/>
    </source>
</evidence>
<name>A0AAV1TLT7_9STRA</name>
<dbReference type="PANTHER" id="PTHR37067:SF3">
    <property type="entry name" value="PX DOMAIN-CONTAINING PROTEIN"/>
    <property type="match status" value="1"/>
</dbReference>
<accession>A0AAV1TLT7</accession>
<protein>
    <submittedName>
        <fullName evidence="1">Uncharacterized protein</fullName>
    </submittedName>
</protein>
<dbReference type="PANTHER" id="PTHR37067">
    <property type="entry name" value="PX DOMAIN-CONTAINING PROTEIN"/>
    <property type="match status" value="1"/>
</dbReference>